<evidence type="ECO:0000313" key="8">
    <source>
        <dbReference type="EMBL" id="KAL0266945.1"/>
    </source>
</evidence>
<comment type="similarity">
    <text evidence="1">Belongs to the peptidase S1 family.</text>
</comment>
<dbReference type="InterPro" id="IPR009003">
    <property type="entry name" value="Peptidase_S1_PA"/>
</dbReference>
<evidence type="ECO:0000256" key="5">
    <source>
        <dbReference type="ARBA" id="ARBA00023157"/>
    </source>
</evidence>
<evidence type="ECO:0000256" key="4">
    <source>
        <dbReference type="ARBA" id="ARBA00022825"/>
    </source>
</evidence>
<dbReference type="GO" id="GO:0004252">
    <property type="term" value="F:serine-type endopeptidase activity"/>
    <property type="evidence" value="ECO:0007669"/>
    <property type="project" value="InterPro"/>
</dbReference>
<dbReference type="PRINTS" id="PR00722">
    <property type="entry name" value="CHYMOTRYPSIN"/>
</dbReference>
<evidence type="ECO:0000256" key="6">
    <source>
        <dbReference type="SAM" id="SignalP"/>
    </source>
</evidence>
<feature type="chain" id="PRO_5043991155" description="Peptidase S1 domain-containing protein" evidence="6">
    <location>
        <begin position="17"/>
        <end position="263"/>
    </location>
</feature>
<dbReference type="Gene3D" id="2.40.10.10">
    <property type="entry name" value="Trypsin-like serine proteases"/>
    <property type="match status" value="1"/>
</dbReference>
<dbReference type="InterPro" id="IPR001254">
    <property type="entry name" value="Trypsin_dom"/>
</dbReference>
<dbReference type="SMART" id="SM00020">
    <property type="entry name" value="Tryp_SPc"/>
    <property type="match status" value="1"/>
</dbReference>
<name>A0AAW2HB08_9NEOP</name>
<dbReference type="GO" id="GO:0006508">
    <property type="term" value="P:proteolysis"/>
    <property type="evidence" value="ECO:0007669"/>
    <property type="project" value="UniProtKB-KW"/>
</dbReference>
<dbReference type="PANTHER" id="PTHR24276:SF91">
    <property type="entry name" value="AT26814P-RELATED"/>
    <property type="match status" value="1"/>
</dbReference>
<evidence type="ECO:0000259" key="7">
    <source>
        <dbReference type="PROSITE" id="PS50240"/>
    </source>
</evidence>
<dbReference type="InterPro" id="IPR018114">
    <property type="entry name" value="TRYPSIN_HIS"/>
</dbReference>
<dbReference type="InterPro" id="IPR043504">
    <property type="entry name" value="Peptidase_S1_PA_chymotrypsin"/>
</dbReference>
<keyword evidence="6" id="KW-0732">Signal</keyword>
<organism evidence="8">
    <name type="scientific">Menopon gallinae</name>
    <name type="common">poultry shaft louse</name>
    <dbReference type="NCBI Taxonomy" id="328185"/>
    <lineage>
        <taxon>Eukaryota</taxon>
        <taxon>Metazoa</taxon>
        <taxon>Ecdysozoa</taxon>
        <taxon>Arthropoda</taxon>
        <taxon>Hexapoda</taxon>
        <taxon>Insecta</taxon>
        <taxon>Pterygota</taxon>
        <taxon>Neoptera</taxon>
        <taxon>Paraneoptera</taxon>
        <taxon>Psocodea</taxon>
        <taxon>Troctomorpha</taxon>
        <taxon>Phthiraptera</taxon>
        <taxon>Amblycera</taxon>
        <taxon>Menoponidae</taxon>
        <taxon>Menopon</taxon>
    </lineage>
</organism>
<gene>
    <name evidence="8" type="ORF">PYX00_009349</name>
</gene>
<accession>A0AAW2HB08</accession>
<dbReference type="InterPro" id="IPR001314">
    <property type="entry name" value="Peptidase_S1A"/>
</dbReference>
<reference evidence="8" key="1">
    <citation type="journal article" date="2024" name="Gigascience">
        <title>Chromosome-level genome of the poultry shaft louse Menopon gallinae provides insight into the host-switching and adaptive evolution of parasitic lice.</title>
        <authorList>
            <person name="Xu Y."/>
            <person name="Ma L."/>
            <person name="Liu S."/>
            <person name="Liang Y."/>
            <person name="Liu Q."/>
            <person name="He Z."/>
            <person name="Tian L."/>
            <person name="Duan Y."/>
            <person name="Cai W."/>
            <person name="Li H."/>
            <person name="Song F."/>
        </authorList>
    </citation>
    <scope>NUCLEOTIDE SEQUENCE</scope>
    <source>
        <strain evidence="8">Cailab_2023a</strain>
    </source>
</reference>
<dbReference type="FunFam" id="2.40.10.10:FF:000034">
    <property type="entry name" value="Eupolytin"/>
    <property type="match status" value="1"/>
</dbReference>
<sequence>MKSFIVFAALFALSNGECFQEMLSFNALRLNPLMPDGRIVGGVDTDITQVPYQVALESNGNHFCGGTLISDSVVLTAAHCMIFSPSTLRVRAGSSRRGNGGVVAGVTSAKKHPKYNQYNLDYDVAIMRLSNRIPISEKSKPILPTSSEVTPDTNLKVSGWGMTREGGQCAEQLQSVLVPVISRQKCQQMYAPHKITVTNRMVCAYALGKDSCQGDSGGPAVANGHVSGIVSWGVGCARPNFPGVYTNVADPEVRQFIKQESGV</sequence>
<evidence type="ECO:0000256" key="3">
    <source>
        <dbReference type="ARBA" id="ARBA00022801"/>
    </source>
</evidence>
<proteinExistence type="inferred from homology"/>
<dbReference type="SUPFAM" id="SSF50494">
    <property type="entry name" value="Trypsin-like serine proteases"/>
    <property type="match status" value="1"/>
</dbReference>
<dbReference type="CDD" id="cd00190">
    <property type="entry name" value="Tryp_SPc"/>
    <property type="match status" value="1"/>
</dbReference>
<dbReference type="InterPro" id="IPR050430">
    <property type="entry name" value="Peptidase_S1"/>
</dbReference>
<feature type="domain" description="Peptidase S1" evidence="7">
    <location>
        <begin position="39"/>
        <end position="262"/>
    </location>
</feature>
<comment type="caution">
    <text evidence="8">The sequence shown here is derived from an EMBL/GenBank/DDBJ whole genome shotgun (WGS) entry which is preliminary data.</text>
</comment>
<keyword evidence="3" id="KW-0378">Hydrolase</keyword>
<dbReference type="PROSITE" id="PS00134">
    <property type="entry name" value="TRYPSIN_HIS"/>
    <property type="match status" value="1"/>
</dbReference>
<protein>
    <recommendedName>
        <fullName evidence="7">Peptidase S1 domain-containing protein</fullName>
    </recommendedName>
</protein>
<keyword evidence="4" id="KW-0720">Serine protease</keyword>
<dbReference type="Pfam" id="PF00089">
    <property type="entry name" value="Trypsin"/>
    <property type="match status" value="1"/>
</dbReference>
<dbReference type="AlphaFoldDB" id="A0AAW2HB08"/>
<evidence type="ECO:0000256" key="1">
    <source>
        <dbReference type="ARBA" id="ARBA00007664"/>
    </source>
</evidence>
<keyword evidence="2" id="KW-0645">Protease</keyword>
<feature type="signal peptide" evidence="6">
    <location>
        <begin position="1"/>
        <end position="16"/>
    </location>
</feature>
<keyword evidence="5" id="KW-1015">Disulfide bond</keyword>
<dbReference type="PANTHER" id="PTHR24276">
    <property type="entry name" value="POLYSERASE-RELATED"/>
    <property type="match status" value="1"/>
</dbReference>
<dbReference type="PROSITE" id="PS50240">
    <property type="entry name" value="TRYPSIN_DOM"/>
    <property type="match status" value="1"/>
</dbReference>
<evidence type="ECO:0000256" key="2">
    <source>
        <dbReference type="ARBA" id="ARBA00022670"/>
    </source>
</evidence>
<dbReference type="EMBL" id="JARGDH010000005">
    <property type="protein sequence ID" value="KAL0266945.1"/>
    <property type="molecule type" value="Genomic_DNA"/>
</dbReference>